<dbReference type="Proteomes" id="UP000825729">
    <property type="component" value="Unassembled WGS sequence"/>
</dbReference>
<evidence type="ECO:0000313" key="1">
    <source>
        <dbReference type="EMBL" id="KAG9451493.1"/>
    </source>
</evidence>
<dbReference type="AlphaFoldDB" id="A0AAV7ERJ8"/>
<gene>
    <name evidence="1" type="ORF">H6P81_011458</name>
</gene>
<sequence length="407" mass="47567">MRSRLSRNAFNLRASSIYLNGALHWLCWEGVLLFFLETRTFRSIKLPKPQIGYYGLLWESGGRLCYSQLCKVEGLCIWVLETDSNWRKTYCDPVPITSKLPEDFLLFDDSDDEDGPEVELISMTEELQIMHIRLMCFCEEFHIIHIRLSYKFACYDIAERKVTPFDFPISLDSLDVAVSSSAMRYYLTEWTFNESNGRAKLPDCGTNRRLTVDDKSGKRSYERGLGSCSQGKWSVYISPTQIFRVLSIRLDEIREHNILLEEMQHQREERDRKIKGRLCLMNAHLRILEECVEAPNSIIRSCSSQGSIDGEFIGETQLDTTRDRGPVLDDVFHGHYGENERGLGSGWCQGECIIYTEMFCELLTQLDERREHIIQLQEIERQSEEWDRATEARLDLLDEQFRMIQRQ</sequence>
<keyword evidence="2" id="KW-1185">Reference proteome</keyword>
<evidence type="ECO:0008006" key="3">
    <source>
        <dbReference type="Google" id="ProtNLM"/>
    </source>
</evidence>
<protein>
    <recommendedName>
        <fullName evidence="3">F-box associated domain-containing protein</fullName>
    </recommendedName>
</protein>
<name>A0AAV7ERJ8_ARIFI</name>
<proteinExistence type="predicted"/>
<evidence type="ECO:0000313" key="2">
    <source>
        <dbReference type="Proteomes" id="UP000825729"/>
    </source>
</evidence>
<reference evidence="1 2" key="1">
    <citation type="submission" date="2021-07" db="EMBL/GenBank/DDBJ databases">
        <title>The Aristolochia fimbriata genome: insights into angiosperm evolution, floral development and chemical biosynthesis.</title>
        <authorList>
            <person name="Jiao Y."/>
        </authorList>
    </citation>
    <scope>NUCLEOTIDE SEQUENCE [LARGE SCALE GENOMIC DNA]</scope>
    <source>
        <strain evidence="1">IBCAS-2021</strain>
        <tissue evidence="1">Leaf</tissue>
    </source>
</reference>
<comment type="caution">
    <text evidence="1">The sequence shown here is derived from an EMBL/GenBank/DDBJ whole genome shotgun (WGS) entry which is preliminary data.</text>
</comment>
<accession>A0AAV7ERJ8</accession>
<organism evidence="1 2">
    <name type="scientific">Aristolochia fimbriata</name>
    <name type="common">White veined hardy Dutchman's pipe vine</name>
    <dbReference type="NCBI Taxonomy" id="158543"/>
    <lineage>
        <taxon>Eukaryota</taxon>
        <taxon>Viridiplantae</taxon>
        <taxon>Streptophyta</taxon>
        <taxon>Embryophyta</taxon>
        <taxon>Tracheophyta</taxon>
        <taxon>Spermatophyta</taxon>
        <taxon>Magnoliopsida</taxon>
        <taxon>Magnoliidae</taxon>
        <taxon>Piperales</taxon>
        <taxon>Aristolochiaceae</taxon>
        <taxon>Aristolochia</taxon>
    </lineage>
</organism>
<dbReference type="EMBL" id="JAINDJ010000004">
    <property type="protein sequence ID" value="KAG9451493.1"/>
    <property type="molecule type" value="Genomic_DNA"/>
</dbReference>